<dbReference type="PROSITE" id="PS51462">
    <property type="entry name" value="NUDIX"/>
    <property type="match status" value="1"/>
</dbReference>
<dbReference type="InterPro" id="IPR000086">
    <property type="entry name" value="NUDIX_hydrolase_dom"/>
</dbReference>
<dbReference type="AlphaFoldDB" id="A0A1G2MRT8"/>
<dbReference type="Pfam" id="PF00293">
    <property type="entry name" value="NUDIX"/>
    <property type="match status" value="1"/>
</dbReference>
<accession>A0A1G2MRT8</accession>
<dbReference type="STRING" id="1802312.A3C06_02655"/>
<dbReference type="Gene3D" id="3.90.79.10">
    <property type="entry name" value="Nucleoside Triphosphate Pyrophosphohydrolase"/>
    <property type="match status" value="1"/>
</dbReference>
<evidence type="ECO:0000259" key="4">
    <source>
        <dbReference type="PROSITE" id="PS51462"/>
    </source>
</evidence>
<evidence type="ECO:0000313" key="5">
    <source>
        <dbReference type="EMBL" id="OHA26454.1"/>
    </source>
</evidence>
<dbReference type="Proteomes" id="UP000177565">
    <property type="component" value="Unassembled WGS sequence"/>
</dbReference>
<comment type="cofactor">
    <cofactor evidence="1">
        <name>Mg(2+)</name>
        <dbReference type="ChEBI" id="CHEBI:18420"/>
    </cofactor>
</comment>
<dbReference type="PANTHER" id="PTHR43046:SF14">
    <property type="entry name" value="MUTT_NUDIX FAMILY PROTEIN"/>
    <property type="match status" value="1"/>
</dbReference>
<comment type="caution">
    <text evidence="5">The sequence shown here is derived from an EMBL/GenBank/DDBJ whole genome shotgun (WGS) entry which is preliminary data.</text>
</comment>
<proteinExistence type="inferred from homology"/>
<evidence type="ECO:0000313" key="6">
    <source>
        <dbReference type="Proteomes" id="UP000177565"/>
    </source>
</evidence>
<dbReference type="PRINTS" id="PR00502">
    <property type="entry name" value="NUDIXFAMILY"/>
</dbReference>
<comment type="similarity">
    <text evidence="3">Belongs to the Nudix hydrolase family.</text>
</comment>
<dbReference type="SUPFAM" id="SSF55811">
    <property type="entry name" value="Nudix"/>
    <property type="match status" value="1"/>
</dbReference>
<name>A0A1G2MRT8_9BACT</name>
<dbReference type="GO" id="GO:0016787">
    <property type="term" value="F:hydrolase activity"/>
    <property type="evidence" value="ECO:0007669"/>
    <property type="project" value="UniProtKB-KW"/>
</dbReference>
<gene>
    <name evidence="5" type="ORF">A3C06_02655</name>
</gene>
<dbReference type="EMBL" id="MHRQ01000020">
    <property type="protein sequence ID" value="OHA26454.1"/>
    <property type="molecule type" value="Genomic_DNA"/>
</dbReference>
<protein>
    <recommendedName>
        <fullName evidence="4">Nudix hydrolase domain-containing protein</fullName>
    </recommendedName>
</protein>
<evidence type="ECO:0000256" key="1">
    <source>
        <dbReference type="ARBA" id="ARBA00001946"/>
    </source>
</evidence>
<reference evidence="5 6" key="1">
    <citation type="journal article" date="2016" name="Nat. Commun.">
        <title>Thousands of microbial genomes shed light on interconnected biogeochemical processes in an aquifer system.</title>
        <authorList>
            <person name="Anantharaman K."/>
            <person name="Brown C.T."/>
            <person name="Hug L.A."/>
            <person name="Sharon I."/>
            <person name="Castelle C.J."/>
            <person name="Probst A.J."/>
            <person name="Thomas B.C."/>
            <person name="Singh A."/>
            <person name="Wilkins M.J."/>
            <person name="Karaoz U."/>
            <person name="Brodie E.L."/>
            <person name="Williams K.H."/>
            <person name="Hubbard S.S."/>
            <person name="Banfield J.F."/>
        </authorList>
    </citation>
    <scope>NUCLEOTIDE SEQUENCE [LARGE SCALE GENOMIC DNA]</scope>
</reference>
<dbReference type="InterPro" id="IPR015797">
    <property type="entry name" value="NUDIX_hydrolase-like_dom_sf"/>
</dbReference>
<feature type="domain" description="Nudix hydrolase" evidence="4">
    <location>
        <begin position="29"/>
        <end position="139"/>
    </location>
</feature>
<dbReference type="InterPro" id="IPR020476">
    <property type="entry name" value="Nudix_hydrolase"/>
</dbReference>
<dbReference type="PROSITE" id="PS00893">
    <property type="entry name" value="NUDIX_BOX"/>
    <property type="match status" value="1"/>
</dbReference>
<organism evidence="5 6">
    <name type="scientific">Candidatus Taylorbacteria bacterium RIFCSPHIGHO2_02_FULL_46_13</name>
    <dbReference type="NCBI Taxonomy" id="1802312"/>
    <lineage>
        <taxon>Bacteria</taxon>
        <taxon>Candidatus Tayloriibacteriota</taxon>
    </lineage>
</organism>
<sequence>MKKVVIFIKRILYTIVNPVQRVYWFLFRPDTRGVKCVLECNGHVLFVRLGYAHKGWTIPGGGVKRGESFEEAARREVQEEVGILVENVRKIGEYKNTSQYKRDTVEVFYAAVAIPTFKVDGFEIVEAQWADQDYPAFAS</sequence>
<dbReference type="InterPro" id="IPR020084">
    <property type="entry name" value="NUDIX_hydrolase_CS"/>
</dbReference>
<evidence type="ECO:0000256" key="2">
    <source>
        <dbReference type="ARBA" id="ARBA00022801"/>
    </source>
</evidence>
<evidence type="ECO:0000256" key="3">
    <source>
        <dbReference type="RuleBase" id="RU003476"/>
    </source>
</evidence>
<keyword evidence="2 3" id="KW-0378">Hydrolase</keyword>
<dbReference type="PANTHER" id="PTHR43046">
    <property type="entry name" value="GDP-MANNOSE MANNOSYL HYDROLASE"/>
    <property type="match status" value="1"/>
</dbReference>